<organism evidence="3 4">
    <name type="scientific">Nocardioides szechwanensis</name>
    <dbReference type="NCBI Taxonomy" id="1005944"/>
    <lineage>
        <taxon>Bacteria</taxon>
        <taxon>Bacillati</taxon>
        <taxon>Actinomycetota</taxon>
        <taxon>Actinomycetes</taxon>
        <taxon>Propionibacteriales</taxon>
        <taxon>Nocardioidaceae</taxon>
        <taxon>Nocardioides</taxon>
    </lineage>
</organism>
<feature type="region of interest" description="Disordered" evidence="1">
    <location>
        <begin position="362"/>
        <end position="413"/>
    </location>
</feature>
<dbReference type="InterPro" id="IPR012171">
    <property type="entry name" value="Fatty_acid_desaturase"/>
</dbReference>
<accession>A0A1G9ZXB5</accession>
<dbReference type="PANTHER" id="PTHR19353:SF19">
    <property type="entry name" value="DELTA(5) FATTY ACID DESATURASE C-RELATED"/>
    <property type="match status" value="1"/>
</dbReference>
<evidence type="ECO:0000256" key="1">
    <source>
        <dbReference type="SAM" id="MobiDB-lite"/>
    </source>
</evidence>
<proteinExistence type="predicted"/>
<protein>
    <submittedName>
        <fullName evidence="3">Linoleoyl-CoA desaturase</fullName>
    </submittedName>
</protein>
<dbReference type="AlphaFoldDB" id="A0A1G9ZXB5"/>
<dbReference type="STRING" id="1005944.SAMN05192576_1850"/>
<feature type="compositionally biased region" description="Basic and acidic residues" evidence="1">
    <location>
        <begin position="371"/>
        <end position="413"/>
    </location>
</feature>
<name>A0A1G9ZXB5_9ACTN</name>
<dbReference type="EMBL" id="FNIC01000002">
    <property type="protein sequence ID" value="SDN25196.1"/>
    <property type="molecule type" value="Genomic_DNA"/>
</dbReference>
<dbReference type="GO" id="GO:0016020">
    <property type="term" value="C:membrane"/>
    <property type="evidence" value="ECO:0007669"/>
    <property type="project" value="TreeGrafter"/>
</dbReference>
<dbReference type="Proteomes" id="UP000199004">
    <property type="component" value="Unassembled WGS sequence"/>
</dbReference>
<evidence type="ECO:0000313" key="4">
    <source>
        <dbReference type="Proteomes" id="UP000199004"/>
    </source>
</evidence>
<dbReference type="GO" id="GO:0016717">
    <property type="term" value="F:oxidoreductase activity, acting on paired donors, with oxidation of a pair of donors resulting in the reduction of molecular oxygen to two molecules of water"/>
    <property type="evidence" value="ECO:0007669"/>
    <property type="project" value="TreeGrafter"/>
</dbReference>
<dbReference type="InterPro" id="IPR005804">
    <property type="entry name" value="FA_desaturase_dom"/>
</dbReference>
<feature type="domain" description="Fatty acid desaturase" evidence="2">
    <location>
        <begin position="74"/>
        <end position="340"/>
    </location>
</feature>
<evidence type="ECO:0000259" key="2">
    <source>
        <dbReference type="Pfam" id="PF00487"/>
    </source>
</evidence>
<dbReference type="PANTHER" id="PTHR19353">
    <property type="entry name" value="FATTY ACID DESATURASE 2"/>
    <property type="match status" value="1"/>
</dbReference>
<dbReference type="Pfam" id="PF00487">
    <property type="entry name" value="FA_desaturase"/>
    <property type="match status" value="1"/>
</dbReference>
<evidence type="ECO:0000313" key="3">
    <source>
        <dbReference type="EMBL" id="SDN25196.1"/>
    </source>
</evidence>
<dbReference type="GO" id="GO:0008610">
    <property type="term" value="P:lipid biosynthetic process"/>
    <property type="evidence" value="ECO:0007669"/>
    <property type="project" value="UniProtKB-ARBA"/>
</dbReference>
<reference evidence="3 4" key="1">
    <citation type="submission" date="2016-10" db="EMBL/GenBank/DDBJ databases">
        <authorList>
            <person name="de Groot N.N."/>
        </authorList>
    </citation>
    <scope>NUCLEOTIDE SEQUENCE [LARGE SCALE GENOMIC DNA]</scope>
    <source>
        <strain evidence="3 4">CGMCC 1.11147</strain>
    </source>
</reference>
<sequence>MAIADVKEYTHLSEEEVEQLGRELDAIRADIEESRNAKDAAYINRMIKIQRGLAAAGRVTLIAGTQSAKARKPAAVLGSSLLGVAKILENMEIGHNVMHGQWDWMNDPEIHSSNWEWDTAQPAEQWKHSHNYVHHQFTNVLGHDNDIGYGVLRMAREQKWHPYYLGQPVYNALLASLFQWGVSLHDLDLERIRKGEKDPKEMKRQLRQIVKKGRNQILKDYIVYPALSGKHWKTTLKANATANLARNLWSYMIIFCGHFPDGALHFTEEELEDETRAEWYLRQMLGSANFEGGRTLHILSGSLGYQIEHHLFPDLPSNRYPEISVKVRALCDKYDIPYTTGPLYKQYGQTFRTIMKLSLPNHMTATDDPAPPERRDTADERPRDHKRRSDEERQPRRRELGAYSRSPREREHD</sequence>
<dbReference type="RefSeq" id="WP_091023947.1">
    <property type="nucleotide sequence ID" value="NZ_BKAE01000019.1"/>
</dbReference>
<keyword evidence="4" id="KW-1185">Reference proteome</keyword>
<dbReference type="OrthoDB" id="104711at2"/>
<dbReference type="CDD" id="cd03506">
    <property type="entry name" value="Delta6-FADS-like"/>
    <property type="match status" value="1"/>
</dbReference>
<gene>
    <name evidence="3" type="ORF">SAMN05192576_1850</name>
</gene>